<evidence type="ECO:0000259" key="6">
    <source>
        <dbReference type="PROSITE" id="PS51736"/>
    </source>
</evidence>
<dbReference type="InterPro" id="IPR011109">
    <property type="entry name" value="DNA_bind_recombinase_dom"/>
</dbReference>
<dbReference type="OrthoDB" id="5479610at2"/>
<name>A0A2S2DIJ1_9BURK</name>
<dbReference type="PROSITE" id="PS51736">
    <property type="entry name" value="RECOMBINASES_3"/>
    <property type="match status" value="1"/>
</dbReference>
<dbReference type="InterPro" id="IPR036162">
    <property type="entry name" value="Resolvase-like_N_sf"/>
</dbReference>
<dbReference type="SUPFAM" id="SSF53041">
    <property type="entry name" value="Resolvase-like"/>
    <property type="match status" value="1"/>
</dbReference>
<dbReference type="InterPro" id="IPR038109">
    <property type="entry name" value="DNA_bind_recomb_sf"/>
</dbReference>
<evidence type="ECO:0000256" key="2">
    <source>
        <dbReference type="ARBA" id="ARBA00023125"/>
    </source>
</evidence>
<reference evidence="8 9" key="1">
    <citation type="submission" date="2018-05" db="EMBL/GenBank/DDBJ databases">
        <title>Complete genome sequence of Massilia oculi sp. nov. CCUG 43427T (=DSM 26321T), the type strain of M. oculi, and comparison with genome sequences of other Massilia strains.</title>
        <authorList>
            <person name="Zhu B."/>
        </authorList>
    </citation>
    <scope>NUCLEOTIDE SEQUENCE [LARGE SCALE GENOMIC DNA]</scope>
    <source>
        <strain evidence="8 9">CCUG 43427</strain>
    </source>
</reference>
<dbReference type="InterPro" id="IPR006118">
    <property type="entry name" value="Recombinase_CS"/>
</dbReference>
<accession>A0A2S2DIJ1</accession>
<dbReference type="AlphaFoldDB" id="A0A2S2DIJ1"/>
<evidence type="ECO:0000313" key="9">
    <source>
        <dbReference type="Proteomes" id="UP000245820"/>
    </source>
</evidence>
<dbReference type="CDD" id="cd00338">
    <property type="entry name" value="Ser_Recombinase"/>
    <property type="match status" value="1"/>
</dbReference>
<feature type="domain" description="Recombinase" evidence="7">
    <location>
        <begin position="213"/>
        <end position="334"/>
    </location>
</feature>
<evidence type="ECO:0000256" key="5">
    <source>
        <dbReference type="PROSITE-ProRule" id="PRU10137"/>
    </source>
</evidence>
<dbReference type="KEGG" id="mtim:DIR46_12780"/>
<dbReference type="FunFam" id="3.40.50.1390:FF:000008">
    <property type="entry name" value="DNA recombinase"/>
    <property type="match status" value="1"/>
</dbReference>
<evidence type="ECO:0000256" key="3">
    <source>
        <dbReference type="ARBA" id="ARBA00023172"/>
    </source>
</evidence>
<evidence type="ECO:0000256" key="1">
    <source>
        <dbReference type="ARBA" id="ARBA00022908"/>
    </source>
</evidence>
<gene>
    <name evidence="8" type="ORF">DIR46_12780</name>
</gene>
<feature type="active site" description="O-(5'-phospho-DNA)-serine intermediate" evidence="4 5">
    <location>
        <position position="38"/>
    </location>
</feature>
<dbReference type="InterPro" id="IPR006119">
    <property type="entry name" value="Resolv_N"/>
</dbReference>
<sequence>MHAISDCGRDVWSRLPRLAGGLVLKAYADRAALYLRASTEHQNYSTEHQEAALQEYAAAHGFAIVRVYRDKGRSGLTLDGRAGLLELLTDIQAGRADFKVVLVYDVSRWGRFQDVDESAYYEYACRRAGIAVSYCAEPFTNDGSPLAAVLKGLKRAMAAEYSRELSAKVFRAQCRLTKAGFKQGGLAGYGLRRIVISAAGQPKGLLGVGERKPMPTDRVSYTRGPEDEVAVIHRIYEMYLGERMSDTGIARRLNGEGIANEFGRTWSPYHVKQILTNDKYAGTLVFNRSTQRLKSSRRANARATWVKVDDAFDAIVSRDKLEAARGVREHRRRQWSDDEMLDSLRQIFVEHGKVTLDLINASGGPAVKSYAARFNGITSAMGLAGVSWPSLTRSTITRYRMRCISRDMTIELERCAVAANAQVEKLSPRTYRLNGVTARLLCTRCRYERSHPCWKVALAHKPAVDFIIWVRADPSNEHIAAFYLIPVADFPDNLYIWPSVRTLSKYARYTHGSLAAIFGLE</sequence>
<dbReference type="GO" id="GO:0003677">
    <property type="term" value="F:DNA binding"/>
    <property type="evidence" value="ECO:0007669"/>
    <property type="project" value="UniProtKB-KW"/>
</dbReference>
<organism evidence="8 9">
    <name type="scientific">Massilia oculi</name>
    <dbReference type="NCBI Taxonomy" id="945844"/>
    <lineage>
        <taxon>Bacteria</taxon>
        <taxon>Pseudomonadati</taxon>
        <taxon>Pseudomonadota</taxon>
        <taxon>Betaproteobacteria</taxon>
        <taxon>Burkholderiales</taxon>
        <taxon>Oxalobacteraceae</taxon>
        <taxon>Telluria group</taxon>
        <taxon>Massilia</taxon>
    </lineage>
</organism>
<dbReference type="PROSITE" id="PS00397">
    <property type="entry name" value="RECOMBINASES_1"/>
    <property type="match status" value="1"/>
</dbReference>
<dbReference type="SMART" id="SM00857">
    <property type="entry name" value="Resolvase"/>
    <property type="match status" value="1"/>
</dbReference>
<keyword evidence="1" id="KW-0229">DNA integration</keyword>
<proteinExistence type="predicted"/>
<evidence type="ECO:0000259" key="7">
    <source>
        <dbReference type="PROSITE" id="PS51737"/>
    </source>
</evidence>
<dbReference type="EMBL" id="CP029343">
    <property type="protein sequence ID" value="AWL05213.1"/>
    <property type="molecule type" value="Genomic_DNA"/>
</dbReference>
<dbReference type="Gene3D" id="3.90.1750.20">
    <property type="entry name" value="Putative Large Serine Recombinase, Chain B, Domain 2"/>
    <property type="match status" value="1"/>
</dbReference>
<dbReference type="InterPro" id="IPR050639">
    <property type="entry name" value="SSR_resolvase"/>
</dbReference>
<keyword evidence="9" id="KW-1185">Reference proteome</keyword>
<dbReference type="Gene3D" id="3.40.50.1390">
    <property type="entry name" value="Resolvase, N-terminal catalytic domain"/>
    <property type="match status" value="1"/>
</dbReference>
<dbReference type="Pfam" id="PF07508">
    <property type="entry name" value="Recombinase"/>
    <property type="match status" value="1"/>
</dbReference>
<evidence type="ECO:0000313" key="8">
    <source>
        <dbReference type="EMBL" id="AWL05213.1"/>
    </source>
</evidence>
<keyword evidence="3" id="KW-0233">DNA recombination</keyword>
<evidence type="ECO:0000256" key="4">
    <source>
        <dbReference type="PIRSR" id="PIRSR606118-50"/>
    </source>
</evidence>
<dbReference type="GO" id="GO:0015074">
    <property type="term" value="P:DNA integration"/>
    <property type="evidence" value="ECO:0007669"/>
    <property type="project" value="UniProtKB-KW"/>
</dbReference>
<dbReference type="PANTHER" id="PTHR30461:SF23">
    <property type="entry name" value="DNA RECOMBINASE-RELATED"/>
    <property type="match status" value="1"/>
</dbReference>
<protein>
    <submittedName>
        <fullName evidence="8">Recombinase family protein</fullName>
    </submittedName>
</protein>
<dbReference type="Proteomes" id="UP000245820">
    <property type="component" value="Chromosome"/>
</dbReference>
<feature type="domain" description="Resolvase/invertase-type recombinase catalytic" evidence="6">
    <location>
        <begin position="30"/>
        <end position="180"/>
    </location>
</feature>
<dbReference type="PROSITE" id="PS51737">
    <property type="entry name" value="RECOMBINASE_DNA_BIND"/>
    <property type="match status" value="1"/>
</dbReference>
<dbReference type="GO" id="GO:0000150">
    <property type="term" value="F:DNA strand exchange activity"/>
    <property type="evidence" value="ECO:0007669"/>
    <property type="project" value="InterPro"/>
</dbReference>
<dbReference type="PANTHER" id="PTHR30461">
    <property type="entry name" value="DNA-INVERTASE FROM LAMBDOID PROPHAGE"/>
    <property type="match status" value="1"/>
</dbReference>
<keyword evidence="2" id="KW-0238">DNA-binding</keyword>
<dbReference type="Pfam" id="PF00239">
    <property type="entry name" value="Resolvase"/>
    <property type="match status" value="1"/>
</dbReference>